<keyword evidence="5" id="KW-0677">Repeat</keyword>
<keyword evidence="7" id="KW-0539">Nucleus</keyword>
<evidence type="ECO:0000313" key="12">
    <source>
        <dbReference type="EMBL" id="CAD7632757.1"/>
    </source>
</evidence>
<dbReference type="PROSITE" id="PS50108">
    <property type="entry name" value="CRIB"/>
    <property type="match status" value="1"/>
</dbReference>
<evidence type="ECO:0000256" key="6">
    <source>
        <dbReference type="ARBA" id="ARBA00023212"/>
    </source>
</evidence>
<dbReference type="SMART" id="SM00285">
    <property type="entry name" value="PBD"/>
    <property type="match status" value="1"/>
</dbReference>
<dbReference type="CDD" id="cd00132">
    <property type="entry name" value="CRIB"/>
    <property type="match status" value="1"/>
</dbReference>
<dbReference type="GO" id="GO:0003779">
    <property type="term" value="F:actin binding"/>
    <property type="evidence" value="ECO:0007669"/>
    <property type="project" value="InterPro"/>
</dbReference>
<keyword evidence="3" id="KW-0963">Cytoplasm</keyword>
<evidence type="ECO:0000256" key="1">
    <source>
        <dbReference type="ARBA" id="ARBA00004123"/>
    </source>
</evidence>
<dbReference type="Proteomes" id="UP000759131">
    <property type="component" value="Unassembled WGS sequence"/>
</dbReference>
<evidence type="ECO:0000259" key="10">
    <source>
        <dbReference type="PROSITE" id="PS50229"/>
    </source>
</evidence>
<dbReference type="GO" id="GO:0005856">
    <property type="term" value="C:cytoskeleton"/>
    <property type="evidence" value="ECO:0007669"/>
    <property type="project" value="UniProtKB-SubCell"/>
</dbReference>
<dbReference type="InterPro" id="IPR011993">
    <property type="entry name" value="PH-like_dom_sf"/>
</dbReference>
<dbReference type="SMART" id="SM00461">
    <property type="entry name" value="WH1"/>
    <property type="match status" value="1"/>
</dbReference>
<feature type="compositionally biased region" description="Basic residues" evidence="8">
    <location>
        <begin position="184"/>
        <end position="196"/>
    </location>
</feature>
<feature type="region of interest" description="Disordered" evidence="8">
    <location>
        <begin position="272"/>
        <end position="511"/>
    </location>
</feature>
<dbReference type="AlphaFoldDB" id="A0A7R9L070"/>
<dbReference type="FunFam" id="3.90.810.10:FF:000003">
    <property type="entry name" value="Neural Wiskott-Aldrich syndrome protein-like"/>
    <property type="match status" value="1"/>
</dbReference>
<dbReference type="PANTHER" id="PTHR11202:SF36">
    <property type="entry name" value="ACTIN NUCLEATION-PROMOTING FACTOR WASL"/>
    <property type="match status" value="1"/>
</dbReference>
<evidence type="ECO:0000259" key="11">
    <source>
        <dbReference type="PROSITE" id="PS51082"/>
    </source>
</evidence>
<organism evidence="12">
    <name type="scientific">Medioppia subpectinata</name>
    <dbReference type="NCBI Taxonomy" id="1979941"/>
    <lineage>
        <taxon>Eukaryota</taxon>
        <taxon>Metazoa</taxon>
        <taxon>Ecdysozoa</taxon>
        <taxon>Arthropoda</taxon>
        <taxon>Chelicerata</taxon>
        <taxon>Arachnida</taxon>
        <taxon>Acari</taxon>
        <taxon>Acariformes</taxon>
        <taxon>Sarcoptiformes</taxon>
        <taxon>Oribatida</taxon>
        <taxon>Brachypylina</taxon>
        <taxon>Oppioidea</taxon>
        <taxon>Oppiidae</taxon>
        <taxon>Medioppia</taxon>
    </lineage>
</organism>
<protein>
    <recommendedName>
        <fullName evidence="14">Wiskott-Aldrich syndrome protein</fullName>
    </recommendedName>
</protein>
<dbReference type="InterPro" id="IPR000095">
    <property type="entry name" value="CRIB_dom"/>
</dbReference>
<evidence type="ECO:0000256" key="8">
    <source>
        <dbReference type="SAM" id="MobiDB-lite"/>
    </source>
</evidence>
<keyword evidence="13" id="KW-1185">Reference proteome</keyword>
<comment type="subcellular location">
    <subcellularLocation>
        <location evidence="2">Cytoplasm</location>
        <location evidence="2">Cytoskeleton</location>
    </subcellularLocation>
    <subcellularLocation>
        <location evidence="1">Nucleus</location>
    </subcellularLocation>
</comment>
<dbReference type="Gene3D" id="3.90.810.10">
    <property type="entry name" value="CRIB domain"/>
    <property type="match status" value="2"/>
</dbReference>
<evidence type="ECO:0008006" key="14">
    <source>
        <dbReference type="Google" id="ProtNLM"/>
    </source>
</evidence>
<feature type="domain" description="WH2" evidence="11">
    <location>
        <begin position="402"/>
        <end position="419"/>
    </location>
</feature>
<dbReference type="InterPro" id="IPR011026">
    <property type="entry name" value="WAS_C"/>
</dbReference>
<dbReference type="PROSITE" id="PS50229">
    <property type="entry name" value="WH1"/>
    <property type="match status" value="1"/>
</dbReference>
<evidence type="ECO:0000256" key="2">
    <source>
        <dbReference type="ARBA" id="ARBA00004245"/>
    </source>
</evidence>
<dbReference type="PROSITE" id="PS51082">
    <property type="entry name" value="WH2"/>
    <property type="match status" value="2"/>
</dbReference>
<dbReference type="Pfam" id="PF02205">
    <property type="entry name" value="WH2"/>
    <property type="match status" value="2"/>
</dbReference>
<dbReference type="EMBL" id="CAJPIZ010011508">
    <property type="protein sequence ID" value="CAG2113187.1"/>
    <property type="molecule type" value="Genomic_DNA"/>
</dbReference>
<feature type="compositionally biased region" description="Basic and acidic residues" evidence="8">
    <location>
        <begin position="481"/>
        <end position="492"/>
    </location>
</feature>
<proteinExistence type="predicted"/>
<dbReference type="PRINTS" id="PR01217">
    <property type="entry name" value="PRICHEXTENSN"/>
</dbReference>
<accession>A0A7R9L070</accession>
<evidence type="ECO:0000313" key="13">
    <source>
        <dbReference type="Proteomes" id="UP000759131"/>
    </source>
</evidence>
<dbReference type="SMART" id="SM00246">
    <property type="entry name" value="WH2"/>
    <property type="match status" value="2"/>
</dbReference>
<feature type="compositionally biased region" description="Acidic residues" evidence="8">
    <location>
        <begin position="493"/>
        <end position="511"/>
    </location>
</feature>
<sequence>MATNYHRRPQPPENRPSALLSKEENTVLFGLLGKKCTTLSSSVVQLLLTEPPHHSKWQIRCTGVVCFVKDNPKRSYFIRVYDFDRQQLVWEQELYNTFQYKTPREFFHTFEAHDCMAGLNFADDKEAKLFKDAINGKLNERQRRQEKRIQNQQNIPQPTNTGVSIQVPAIAANRSQSLSSLQSHPKKSGKKDKKKLTKEDIGAPSNFQHIQHIGWNPNTGFDLENVDPNLRQFFAEAGISEEQLEDNETRNFIYDFLEKHGGVEAALQEIRGPAPSVPSVPPNASHPVPQLPHHPPVHHNHNPPAAPNIPSHAPPPPPQQPSSYLHSSRSPHKPNAPPIPSTPSMPTTAPPPPPPPMPSSAPPPPPPPPMPSMGGGGPPLPPPMAGLPPPAPASSLPPVTDTRTALMDQIRKGRQLQHVEPDSDSNKSNNSNSNSDDPRNALMNQIKHGVGLRPVEDRPLKPMQKKTDETGGLKEALMRAMNERSRAINRTDDESDGDSGDGGSDGDEWDD</sequence>
<dbReference type="EMBL" id="OC866083">
    <property type="protein sequence ID" value="CAD7632757.1"/>
    <property type="molecule type" value="Genomic_DNA"/>
</dbReference>
<feature type="compositionally biased region" description="Pro residues" evidence="8">
    <location>
        <begin position="304"/>
        <end position="320"/>
    </location>
</feature>
<feature type="region of interest" description="Disordered" evidence="8">
    <location>
        <begin position="175"/>
        <end position="196"/>
    </location>
</feature>
<dbReference type="OrthoDB" id="8963340at2759"/>
<dbReference type="Gene3D" id="2.30.29.30">
    <property type="entry name" value="Pleckstrin-homology domain (PH domain)/Phosphotyrosine-binding domain (PTB)"/>
    <property type="match status" value="1"/>
</dbReference>
<evidence type="ECO:0000256" key="5">
    <source>
        <dbReference type="ARBA" id="ARBA00022737"/>
    </source>
</evidence>
<dbReference type="FunFam" id="2.30.29.30:FF:000130">
    <property type="entry name" value="neural Wiskott-Aldrich syndrome protein"/>
    <property type="match status" value="1"/>
</dbReference>
<gene>
    <name evidence="12" type="ORF">OSB1V03_LOCUS13159</name>
</gene>
<evidence type="ECO:0000256" key="3">
    <source>
        <dbReference type="ARBA" id="ARBA00022490"/>
    </source>
</evidence>
<feature type="domain" description="WH1" evidence="10">
    <location>
        <begin position="32"/>
        <end position="141"/>
    </location>
</feature>
<dbReference type="InterPro" id="IPR000697">
    <property type="entry name" value="WH1/EVH1_dom"/>
</dbReference>
<dbReference type="GO" id="GO:0007015">
    <property type="term" value="P:actin filament organization"/>
    <property type="evidence" value="ECO:0007669"/>
    <property type="project" value="InterPro"/>
</dbReference>
<keyword evidence="6" id="KW-0206">Cytoskeleton</keyword>
<evidence type="ECO:0000256" key="7">
    <source>
        <dbReference type="ARBA" id="ARBA00023242"/>
    </source>
</evidence>
<evidence type="ECO:0000259" key="9">
    <source>
        <dbReference type="PROSITE" id="PS50108"/>
    </source>
</evidence>
<dbReference type="InterPro" id="IPR003124">
    <property type="entry name" value="WH2_dom"/>
</dbReference>
<dbReference type="Pfam" id="PF00568">
    <property type="entry name" value="WH1"/>
    <property type="match status" value="1"/>
</dbReference>
<feature type="domain" description="WH2" evidence="11">
    <location>
        <begin position="438"/>
        <end position="455"/>
    </location>
</feature>
<dbReference type="GO" id="GO:0005634">
    <property type="term" value="C:nucleus"/>
    <property type="evidence" value="ECO:0007669"/>
    <property type="project" value="UniProtKB-SubCell"/>
</dbReference>
<dbReference type="Pfam" id="PF00786">
    <property type="entry name" value="PBD"/>
    <property type="match status" value="1"/>
</dbReference>
<feature type="domain" description="CRIB" evidence="9">
    <location>
        <begin position="201"/>
        <end position="214"/>
    </location>
</feature>
<feature type="compositionally biased region" description="Basic and acidic residues" evidence="8">
    <location>
        <begin position="454"/>
        <end position="472"/>
    </location>
</feature>
<evidence type="ECO:0000256" key="4">
    <source>
        <dbReference type="ARBA" id="ARBA00022553"/>
    </source>
</evidence>
<keyword evidence="4" id="KW-0597">Phosphoprotein</keyword>
<dbReference type="InterPro" id="IPR036936">
    <property type="entry name" value="CRIB_dom_sf"/>
</dbReference>
<name>A0A7R9L070_9ACAR</name>
<dbReference type="CDD" id="cd01205">
    <property type="entry name" value="EVH1_WASP-like"/>
    <property type="match status" value="1"/>
</dbReference>
<dbReference type="SUPFAM" id="SSF50729">
    <property type="entry name" value="PH domain-like"/>
    <property type="match status" value="1"/>
</dbReference>
<feature type="compositionally biased region" description="Low complexity" evidence="8">
    <location>
        <begin position="426"/>
        <end position="435"/>
    </location>
</feature>
<feature type="compositionally biased region" description="Pro residues" evidence="8">
    <location>
        <begin position="334"/>
        <end position="371"/>
    </location>
</feature>
<dbReference type="SUPFAM" id="SSF47912">
    <property type="entry name" value="Wiscott-Aldrich syndrome protein, WASP, C-terminal domain"/>
    <property type="match status" value="1"/>
</dbReference>
<feature type="compositionally biased region" description="Pro residues" evidence="8">
    <location>
        <begin position="378"/>
        <end position="392"/>
    </location>
</feature>
<dbReference type="InterPro" id="IPR033927">
    <property type="entry name" value="WASPfam_EVH1"/>
</dbReference>
<dbReference type="PANTHER" id="PTHR11202">
    <property type="entry name" value="SPROUTY-RELATED, EVH1 DOMAIN-CONTAINING PROTEIN FAMILY MEMBER"/>
    <property type="match status" value="1"/>
</dbReference>
<reference evidence="12" key="1">
    <citation type="submission" date="2020-11" db="EMBL/GenBank/DDBJ databases">
        <authorList>
            <person name="Tran Van P."/>
        </authorList>
    </citation>
    <scope>NUCLEOTIDE SEQUENCE</scope>
</reference>